<keyword evidence="3" id="KW-1185">Reference proteome</keyword>
<evidence type="ECO:0000313" key="3">
    <source>
        <dbReference type="Proteomes" id="UP000314294"/>
    </source>
</evidence>
<accession>A0A4Z2FZ44</accession>
<proteinExistence type="predicted"/>
<dbReference type="EMBL" id="SRLO01000782">
    <property type="protein sequence ID" value="TNN46588.1"/>
    <property type="molecule type" value="Genomic_DNA"/>
</dbReference>
<sequence length="73" mass="8348">MRLSWSSPKFSGGVEKRRRRRKEIFISQPLGAAVLTTNSDWSRNFQPSRGRRHHGGDVSVQVDGQVSLTRVKR</sequence>
<comment type="caution">
    <text evidence="2">The sequence shown here is derived from an EMBL/GenBank/DDBJ whole genome shotgun (WGS) entry which is preliminary data.</text>
</comment>
<protein>
    <submittedName>
        <fullName evidence="2">Uncharacterized protein</fullName>
    </submittedName>
</protein>
<dbReference type="Proteomes" id="UP000314294">
    <property type="component" value="Unassembled WGS sequence"/>
</dbReference>
<organism evidence="2 3">
    <name type="scientific">Liparis tanakae</name>
    <name type="common">Tanaka's snailfish</name>
    <dbReference type="NCBI Taxonomy" id="230148"/>
    <lineage>
        <taxon>Eukaryota</taxon>
        <taxon>Metazoa</taxon>
        <taxon>Chordata</taxon>
        <taxon>Craniata</taxon>
        <taxon>Vertebrata</taxon>
        <taxon>Euteleostomi</taxon>
        <taxon>Actinopterygii</taxon>
        <taxon>Neopterygii</taxon>
        <taxon>Teleostei</taxon>
        <taxon>Neoteleostei</taxon>
        <taxon>Acanthomorphata</taxon>
        <taxon>Eupercaria</taxon>
        <taxon>Perciformes</taxon>
        <taxon>Cottioidei</taxon>
        <taxon>Cottales</taxon>
        <taxon>Liparidae</taxon>
        <taxon>Liparis</taxon>
    </lineage>
</organism>
<reference evidence="2 3" key="1">
    <citation type="submission" date="2019-03" db="EMBL/GenBank/DDBJ databases">
        <title>First draft genome of Liparis tanakae, snailfish: a comprehensive survey of snailfish specific genes.</title>
        <authorList>
            <person name="Kim W."/>
            <person name="Song I."/>
            <person name="Jeong J.-H."/>
            <person name="Kim D."/>
            <person name="Kim S."/>
            <person name="Ryu S."/>
            <person name="Song J.Y."/>
            <person name="Lee S.K."/>
        </authorList>
    </citation>
    <scope>NUCLEOTIDE SEQUENCE [LARGE SCALE GENOMIC DNA]</scope>
    <source>
        <tissue evidence="2">Muscle</tissue>
    </source>
</reference>
<feature type="region of interest" description="Disordered" evidence="1">
    <location>
        <begin position="41"/>
        <end position="73"/>
    </location>
</feature>
<dbReference type="AlphaFoldDB" id="A0A4Z2FZ44"/>
<evidence type="ECO:0000256" key="1">
    <source>
        <dbReference type="SAM" id="MobiDB-lite"/>
    </source>
</evidence>
<gene>
    <name evidence="2" type="ORF">EYF80_043217</name>
</gene>
<name>A0A4Z2FZ44_9TELE</name>
<feature type="compositionally biased region" description="Low complexity" evidence="1">
    <location>
        <begin position="57"/>
        <end position="67"/>
    </location>
</feature>
<evidence type="ECO:0000313" key="2">
    <source>
        <dbReference type="EMBL" id="TNN46588.1"/>
    </source>
</evidence>